<evidence type="ECO:0000256" key="5">
    <source>
        <dbReference type="ARBA" id="ARBA00022824"/>
    </source>
</evidence>
<evidence type="ECO:0000256" key="1">
    <source>
        <dbReference type="ARBA" id="ARBA00004477"/>
    </source>
</evidence>
<evidence type="ECO:0000256" key="11">
    <source>
        <dbReference type="SAM" id="MobiDB-lite"/>
    </source>
</evidence>
<keyword evidence="8 9" id="KW-0012">Acyltransferase</keyword>
<keyword evidence="3 9" id="KW-0808">Transferase</keyword>
<evidence type="ECO:0000313" key="14">
    <source>
        <dbReference type="Proteomes" id="UP000502823"/>
    </source>
</evidence>
<evidence type="ECO:0000256" key="12">
    <source>
        <dbReference type="SAM" id="Phobius"/>
    </source>
</evidence>
<feature type="transmembrane region" description="Helical" evidence="12">
    <location>
        <begin position="329"/>
        <end position="349"/>
    </location>
</feature>
<dbReference type="PIRSF" id="PIRSF000439">
    <property type="entry name" value="Oat_ACAT_DAG_ARE"/>
    <property type="match status" value="1"/>
</dbReference>
<dbReference type="GO" id="GO:0005789">
    <property type="term" value="C:endoplasmic reticulum membrane"/>
    <property type="evidence" value="ECO:0007669"/>
    <property type="project" value="UniProtKB-SubCell"/>
</dbReference>
<dbReference type="Proteomes" id="UP000502823">
    <property type="component" value="Unassembled WGS sequence"/>
</dbReference>
<dbReference type="PANTHER" id="PTHR10408:SF8">
    <property type="entry name" value="O-ACYLTRANSFERASE"/>
    <property type="match status" value="1"/>
</dbReference>
<keyword evidence="5 9" id="KW-0256">Endoplasmic reticulum</keyword>
<dbReference type="PANTHER" id="PTHR10408">
    <property type="entry name" value="STEROL O-ACYLTRANSFERASE"/>
    <property type="match status" value="1"/>
</dbReference>
<gene>
    <name evidence="13" type="ORF">Cfor_01050</name>
</gene>
<keyword evidence="7 9" id="KW-0472">Membrane</keyword>
<evidence type="ECO:0000256" key="2">
    <source>
        <dbReference type="ARBA" id="ARBA00009010"/>
    </source>
</evidence>
<evidence type="ECO:0000256" key="9">
    <source>
        <dbReference type="PIRNR" id="PIRNR000439"/>
    </source>
</evidence>
<dbReference type="AlphaFoldDB" id="A0A6L2PAY4"/>
<feature type="transmembrane region" description="Helical" evidence="12">
    <location>
        <begin position="369"/>
        <end position="392"/>
    </location>
</feature>
<keyword evidence="6 12" id="KW-1133">Transmembrane helix</keyword>
<feature type="transmembrane region" description="Helical" evidence="12">
    <location>
        <begin position="138"/>
        <end position="162"/>
    </location>
</feature>
<evidence type="ECO:0000256" key="6">
    <source>
        <dbReference type="ARBA" id="ARBA00022989"/>
    </source>
</evidence>
<sequence>MVARQQSGFEGEDGIRTRSNILGKDGVRNGVTASASTPAVDGVGPNAVGGGIMLNVGRKWQVMQDDLVETDEKGCETEAAVVQEMRKACALEDKRYDNGHKYKNRLNRKRLGGLAEKEFVPRNSLLTDLCEIKHIQTIYNIVIAILLVLFIHTAVYDLVVAGKLNLGIDLIQWNFQGLTTSFFIWLLMFTTTVLLFYCFKVWAVQRTLWAQNCLSRRCWDYGWLVLLVVYQTAFLCVLPIKIMEIFVPPASSLALLFEQIRFMMKSHAFVRSNVPRALAYKPHQSGDSQELALCPGFSKFLYFLFAPTLVYKDEYPRTKGIRWAFVVRNFMEVIGCIFYAAFIFERFLLPMYRDFGLPYHQNMPLRKMLVVGVFGSMIPGTFILVLAFYCLLHAWMNAFAELMHFADRTFYKDWWTASSQATYHRLWNIVVHDWLYRYVYRDFSEVLAPGKRSCQALVVFLISAIFHEYVLAFTFRFFYPMLFVGFVGSGGPSFGFLCASVVDVFRSFNVETTRLKM</sequence>
<keyword evidence="14" id="KW-1185">Reference proteome</keyword>
<feature type="transmembrane region" description="Helical" evidence="12">
    <location>
        <begin position="481"/>
        <end position="505"/>
    </location>
</feature>
<dbReference type="InterPro" id="IPR004299">
    <property type="entry name" value="MBOAT_fam"/>
</dbReference>
<dbReference type="FunCoup" id="A0A6L2PAY4">
    <property type="interactions" value="228"/>
</dbReference>
<reference evidence="14" key="1">
    <citation type="submission" date="2020-01" db="EMBL/GenBank/DDBJ databases">
        <title>Draft genome sequence of the Termite Coptotermes fromosanus.</title>
        <authorList>
            <person name="Itakura S."/>
            <person name="Yosikawa Y."/>
            <person name="Umezawa K."/>
        </authorList>
    </citation>
    <scope>NUCLEOTIDE SEQUENCE [LARGE SCALE GENOMIC DNA]</scope>
</reference>
<dbReference type="InterPro" id="IPR014371">
    <property type="entry name" value="Oat_ACAT_DAG_ARE"/>
</dbReference>
<feature type="region of interest" description="Disordered" evidence="11">
    <location>
        <begin position="1"/>
        <end position="40"/>
    </location>
</feature>
<protein>
    <recommendedName>
        <fullName evidence="9">O-acyltransferase</fullName>
    </recommendedName>
</protein>
<dbReference type="OrthoDB" id="10039049at2759"/>
<evidence type="ECO:0000256" key="4">
    <source>
        <dbReference type="ARBA" id="ARBA00022692"/>
    </source>
</evidence>
<dbReference type="GO" id="GO:0008203">
    <property type="term" value="P:cholesterol metabolic process"/>
    <property type="evidence" value="ECO:0007669"/>
    <property type="project" value="TreeGrafter"/>
</dbReference>
<comment type="subcellular location">
    <subcellularLocation>
        <location evidence="1 9">Endoplasmic reticulum membrane</location>
        <topology evidence="1 9">Multi-pass membrane protein</topology>
    </subcellularLocation>
</comment>
<feature type="transmembrane region" description="Helical" evidence="12">
    <location>
        <begin position="182"/>
        <end position="200"/>
    </location>
</feature>
<feature type="transmembrane region" description="Helical" evidence="12">
    <location>
        <begin position="456"/>
        <end position="475"/>
    </location>
</feature>
<evidence type="ECO:0000256" key="10">
    <source>
        <dbReference type="PIRSR" id="PIRSR000439-1"/>
    </source>
</evidence>
<evidence type="ECO:0000313" key="13">
    <source>
        <dbReference type="EMBL" id="GFG29593.1"/>
    </source>
</evidence>
<evidence type="ECO:0000256" key="3">
    <source>
        <dbReference type="ARBA" id="ARBA00022679"/>
    </source>
</evidence>
<dbReference type="InParanoid" id="A0A6L2PAY4"/>
<evidence type="ECO:0000256" key="7">
    <source>
        <dbReference type="ARBA" id="ARBA00023136"/>
    </source>
</evidence>
<accession>A0A6L2PAY4</accession>
<keyword evidence="4 12" id="KW-0812">Transmembrane</keyword>
<organism evidence="13 14">
    <name type="scientific">Coptotermes formosanus</name>
    <name type="common">Formosan subterranean termite</name>
    <dbReference type="NCBI Taxonomy" id="36987"/>
    <lineage>
        <taxon>Eukaryota</taxon>
        <taxon>Metazoa</taxon>
        <taxon>Ecdysozoa</taxon>
        <taxon>Arthropoda</taxon>
        <taxon>Hexapoda</taxon>
        <taxon>Insecta</taxon>
        <taxon>Pterygota</taxon>
        <taxon>Neoptera</taxon>
        <taxon>Polyneoptera</taxon>
        <taxon>Dictyoptera</taxon>
        <taxon>Blattodea</taxon>
        <taxon>Blattoidea</taxon>
        <taxon>Termitoidae</taxon>
        <taxon>Rhinotermitidae</taxon>
        <taxon>Coptotermes</taxon>
    </lineage>
</organism>
<proteinExistence type="inferred from homology"/>
<dbReference type="Pfam" id="PF03062">
    <property type="entry name" value="MBOAT"/>
    <property type="match status" value="1"/>
</dbReference>
<feature type="transmembrane region" description="Helical" evidence="12">
    <location>
        <begin position="221"/>
        <end position="240"/>
    </location>
</feature>
<name>A0A6L2PAY4_COPFO</name>
<feature type="active site" evidence="10">
    <location>
        <position position="467"/>
    </location>
</feature>
<comment type="similarity">
    <text evidence="2 9">Belongs to the membrane-bound acyltransferase family. Sterol o-acyltransferase subfamily.</text>
</comment>
<dbReference type="EMBL" id="BLKM01000158">
    <property type="protein sequence ID" value="GFG29593.1"/>
    <property type="molecule type" value="Genomic_DNA"/>
</dbReference>
<dbReference type="GO" id="GO:0008374">
    <property type="term" value="F:O-acyltransferase activity"/>
    <property type="evidence" value="ECO:0007669"/>
    <property type="project" value="InterPro"/>
</dbReference>
<evidence type="ECO:0000256" key="8">
    <source>
        <dbReference type="ARBA" id="ARBA00023315"/>
    </source>
</evidence>
<comment type="caution">
    <text evidence="13">The sequence shown here is derived from an EMBL/GenBank/DDBJ whole genome shotgun (WGS) entry which is preliminary data.</text>
</comment>